<dbReference type="EMBL" id="QICN01000007">
    <property type="protein sequence ID" value="PXV66607.1"/>
    <property type="molecule type" value="Genomic_DNA"/>
</dbReference>
<dbReference type="InterPro" id="IPR000524">
    <property type="entry name" value="Tscrpt_reg_HTH_GntR"/>
</dbReference>
<dbReference type="Gene3D" id="3.90.1150.10">
    <property type="entry name" value="Aspartate Aminotransferase, domain 1"/>
    <property type="match status" value="1"/>
</dbReference>
<keyword evidence="3" id="KW-0808">Transferase</keyword>
<dbReference type="InterPro" id="IPR036388">
    <property type="entry name" value="WH-like_DNA-bd_sf"/>
</dbReference>
<dbReference type="FunFam" id="3.40.640.10:FF:000023">
    <property type="entry name" value="Transcriptional regulator, GntR family"/>
    <property type="match status" value="1"/>
</dbReference>
<evidence type="ECO:0000259" key="8">
    <source>
        <dbReference type="PROSITE" id="PS50949"/>
    </source>
</evidence>
<dbReference type="GO" id="GO:0003677">
    <property type="term" value="F:DNA binding"/>
    <property type="evidence" value="ECO:0007669"/>
    <property type="project" value="UniProtKB-KW"/>
</dbReference>
<keyword evidence="2" id="KW-0032">Aminotransferase</keyword>
<dbReference type="PANTHER" id="PTHR46577:SF2">
    <property type="entry name" value="TRANSCRIPTIONAL REGULATORY PROTEIN"/>
    <property type="match status" value="1"/>
</dbReference>
<accession>A0A318EBH3</accession>
<dbReference type="GO" id="GO:0008483">
    <property type="term" value="F:transaminase activity"/>
    <property type="evidence" value="ECO:0007669"/>
    <property type="project" value="UniProtKB-KW"/>
</dbReference>
<protein>
    <submittedName>
        <fullName evidence="9">GntR family transcriptional regulator</fullName>
    </submittedName>
</protein>
<feature type="domain" description="HTH gntR-type" evidence="8">
    <location>
        <begin position="1"/>
        <end position="69"/>
    </location>
</feature>
<dbReference type="CDD" id="cd00609">
    <property type="entry name" value="AAT_like"/>
    <property type="match status" value="1"/>
</dbReference>
<keyword evidence="5" id="KW-0805">Transcription regulation</keyword>
<dbReference type="Pfam" id="PF00155">
    <property type="entry name" value="Aminotran_1_2"/>
    <property type="match status" value="1"/>
</dbReference>
<dbReference type="GO" id="GO:0003700">
    <property type="term" value="F:DNA-binding transcription factor activity"/>
    <property type="evidence" value="ECO:0007669"/>
    <property type="project" value="InterPro"/>
</dbReference>
<evidence type="ECO:0000256" key="6">
    <source>
        <dbReference type="ARBA" id="ARBA00023125"/>
    </source>
</evidence>
<dbReference type="Gene3D" id="3.40.640.10">
    <property type="entry name" value="Type I PLP-dependent aspartate aminotransferase-like (Major domain)"/>
    <property type="match status" value="1"/>
</dbReference>
<dbReference type="InterPro" id="IPR036390">
    <property type="entry name" value="WH_DNA-bd_sf"/>
</dbReference>
<sequence length="469" mass="50712">MNLYERLADDIAQGIADGVLRAGERLPSVRELRRRRGVSAATVMQGYALLERRGLVEARPRSGYFVATAAAPAVAGDAGPAAAADVAVSDLVFAILGATRERRLLPFGSAFPSPLLFPLERLANSLARSARRLDPWASVADLPPGSAALRREIARRLLASGVTVAPDDLLITNGAMEALSLSLQGVTSPGDVVAIESPTFYAPLQAIERLGLRAVEVRTDPSSGIDADSLRAVLDAQPVRACWFMGNFHNPTGATVPEARRREVVRLLAERGIPLIEDDVYAELYFGRRPLRPFKSFDTLGEVLYCGSFSKCLAPGFRIGWVAAGRHAERVVRLKAMSSLATSVPSQEALADYLQRGGFEAHLRRLRRALRAQRDEMLQAITAHFPAGTRATRADGGYFTWVELPGRVDALALHRRATAEGIGLSPGPMFSPRGGYRHCIRLNYGHPWDDALRTGIARLGALARALAEA</sequence>
<keyword evidence="10" id="KW-1185">Reference proteome</keyword>
<dbReference type="PROSITE" id="PS50949">
    <property type="entry name" value="HTH_GNTR"/>
    <property type="match status" value="1"/>
</dbReference>
<dbReference type="CDD" id="cd07377">
    <property type="entry name" value="WHTH_GntR"/>
    <property type="match status" value="1"/>
</dbReference>
<dbReference type="Gene3D" id="1.10.10.10">
    <property type="entry name" value="Winged helix-like DNA-binding domain superfamily/Winged helix DNA-binding domain"/>
    <property type="match status" value="1"/>
</dbReference>
<keyword evidence="6" id="KW-0238">DNA-binding</keyword>
<keyword evidence="4" id="KW-0663">Pyridoxal phosphate</keyword>
<evidence type="ECO:0000256" key="2">
    <source>
        <dbReference type="ARBA" id="ARBA00022576"/>
    </source>
</evidence>
<evidence type="ECO:0000256" key="1">
    <source>
        <dbReference type="ARBA" id="ARBA00005384"/>
    </source>
</evidence>
<evidence type="ECO:0000256" key="4">
    <source>
        <dbReference type="ARBA" id="ARBA00022898"/>
    </source>
</evidence>
<dbReference type="Proteomes" id="UP000248330">
    <property type="component" value="Unassembled WGS sequence"/>
</dbReference>
<evidence type="ECO:0000256" key="7">
    <source>
        <dbReference type="ARBA" id="ARBA00023163"/>
    </source>
</evidence>
<dbReference type="InterPro" id="IPR004839">
    <property type="entry name" value="Aminotransferase_I/II_large"/>
</dbReference>
<dbReference type="InterPro" id="IPR015424">
    <property type="entry name" value="PyrdxlP-dep_Trfase"/>
</dbReference>
<dbReference type="SUPFAM" id="SSF53383">
    <property type="entry name" value="PLP-dependent transferases"/>
    <property type="match status" value="1"/>
</dbReference>
<organism evidence="9 10">
    <name type="scientific">Sinimarinibacterium flocculans</name>
    <dbReference type="NCBI Taxonomy" id="985250"/>
    <lineage>
        <taxon>Bacteria</taxon>
        <taxon>Pseudomonadati</taxon>
        <taxon>Pseudomonadota</taxon>
        <taxon>Gammaproteobacteria</taxon>
        <taxon>Nevskiales</taxon>
        <taxon>Nevskiaceae</taxon>
        <taxon>Sinimarinibacterium</taxon>
    </lineage>
</organism>
<dbReference type="InterPro" id="IPR015421">
    <property type="entry name" value="PyrdxlP-dep_Trfase_major"/>
</dbReference>
<dbReference type="SMART" id="SM00345">
    <property type="entry name" value="HTH_GNTR"/>
    <property type="match status" value="1"/>
</dbReference>
<name>A0A318EBH3_9GAMM</name>
<dbReference type="InterPro" id="IPR051446">
    <property type="entry name" value="HTH_trans_reg/aminotransferase"/>
</dbReference>
<dbReference type="PANTHER" id="PTHR46577">
    <property type="entry name" value="HTH-TYPE TRANSCRIPTIONAL REGULATORY PROTEIN GABR"/>
    <property type="match status" value="1"/>
</dbReference>
<dbReference type="Pfam" id="PF00392">
    <property type="entry name" value="GntR"/>
    <property type="match status" value="1"/>
</dbReference>
<dbReference type="RefSeq" id="WP_110265726.1">
    <property type="nucleotide sequence ID" value="NZ_CAKZQT010000033.1"/>
</dbReference>
<dbReference type="AlphaFoldDB" id="A0A318EBH3"/>
<evidence type="ECO:0000313" key="10">
    <source>
        <dbReference type="Proteomes" id="UP000248330"/>
    </source>
</evidence>
<dbReference type="SUPFAM" id="SSF46785">
    <property type="entry name" value="Winged helix' DNA-binding domain"/>
    <property type="match status" value="1"/>
</dbReference>
<dbReference type="InterPro" id="IPR015422">
    <property type="entry name" value="PyrdxlP-dep_Trfase_small"/>
</dbReference>
<evidence type="ECO:0000313" key="9">
    <source>
        <dbReference type="EMBL" id="PXV66607.1"/>
    </source>
</evidence>
<comment type="caution">
    <text evidence="9">The sequence shown here is derived from an EMBL/GenBank/DDBJ whole genome shotgun (WGS) entry which is preliminary data.</text>
</comment>
<reference evidence="9 10" key="1">
    <citation type="submission" date="2018-04" db="EMBL/GenBank/DDBJ databases">
        <title>Genomic Encyclopedia of Type Strains, Phase IV (KMG-IV): sequencing the most valuable type-strain genomes for metagenomic binning, comparative biology and taxonomic classification.</title>
        <authorList>
            <person name="Goeker M."/>
        </authorList>
    </citation>
    <scope>NUCLEOTIDE SEQUENCE [LARGE SCALE GENOMIC DNA]</scope>
    <source>
        <strain evidence="9 10">DSM 104150</strain>
    </source>
</reference>
<dbReference type="OrthoDB" id="9804020at2"/>
<dbReference type="GO" id="GO:0030170">
    <property type="term" value="F:pyridoxal phosphate binding"/>
    <property type="evidence" value="ECO:0007669"/>
    <property type="project" value="InterPro"/>
</dbReference>
<comment type="similarity">
    <text evidence="1">In the C-terminal section; belongs to the class-I pyridoxal-phosphate-dependent aminotransferase family.</text>
</comment>
<evidence type="ECO:0000256" key="3">
    <source>
        <dbReference type="ARBA" id="ARBA00022679"/>
    </source>
</evidence>
<gene>
    <name evidence="9" type="ORF">C8D93_107172</name>
</gene>
<proteinExistence type="inferred from homology"/>
<keyword evidence="7" id="KW-0804">Transcription</keyword>
<evidence type="ECO:0000256" key="5">
    <source>
        <dbReference type="ARBA" id="ARBA00023015"/>
    </source>
</evidence>